<dbReference type="PANTHER" id="PTHR47966">
    <property type="entry name" value="BETA-SITE APP-CLEAVING ENZYME, ISOFORM A-RELATED"/>
    <property type="match status" value="1"/>
</dbReference>
<dbReference type="Gene3D" id="2.40.70.10">
    <property type="entry name" value="Acid Proteases"/>
    <property type="match status" value="2"/>
</dbReference>
<evidence type="ECO:0000313" key="7">
    <source>
        <dbReference type="Proteomes" id="UP000659654"/>
    </source>
</evidence>
<dbReference type="Proteomes" id="UP000659654">
    <property type="component" value="Unassembled WGS sequence"/>
</dbReference>
<comment type="similarity">
    <text evidence="1">Belongs to the peptidase A1 family.</text>
</comment>
<feature type="signal peptide" evidence="2">
    <location>
        <begin position="1"/>
        <end position="18"/>
    </location>
</feature>
<evidence type="ECO:0000256" key="1">
    <source>
        <dbReference type="ARBA" id="ARBA00007447"/>
    </source>
</evidence>
<evidence type="ECO:0000313" key="4">
    <source>
        <dbReference type="EMBL" id="CAD5231300.1"/>
    </source>
</evidence>
<protein>
    <submittedName>
        <fullName evidence="4">(pine wood nematode) hypothetical protein</fullName>
    </submittedName>
    <submittedName>
        <fullName evidence="8">Peptidase A1 domain-containing protein</fullName>
    </submittedName>
</protein>
<dbReference type="GO" id="GO:0006508">
    <property type="term" value="P:proteolysis"/>
    <property type="evidence" value="ECO:0007669"/>
    <property type="project" value="InterPro"/>
</dbReference>
<dbReference type="InterPro" id="IPR033121">
    <property type="entry name" value="PEPTIDASE_A1"/>
</dbReference>
<dbReference type="Proteomes" id="UP000095284">
    <property type="component" value="Unplaced"/>
</dbReference>
<gene>
    <name evidence="4" type="ORF">BXYJ_LOCUS11412</name>
</gene>
<dbReference type="AlphaFoldDB" id="A0A1I7RTH8"/>
<evidence type="ECO:0000313" key="5">
    <source>
        <dbReference type="EMBL" id="CAG9122446.1"/>
    </source>
</evidence>
<dbReference type="OrthoDB" id="5801727at2759"/>
<keyword evidence="2" id="KW-0732">Signal</keyword>
<dbReference type="GO" id="GO:0004190">
    <property type="term" value="F:aspartic-type endopeptidase activity"/>
    <property type="evidence" value="ECO:0007669"/>
    <property type="project" value="InterPro"/>
</dbReference>
<dbReference type="Proteomes" id="UP000582659">
    <property type="component" value="Unassembled WGS sequence"/>
</dbReference>
<accession>A0A1I7RTH8</accession>
<reference evidence="5" key="2">
    <citation type="submission" date="2020-08" db="EMBL/GenBank/DDBJ databases">
        <authorList>
            <person name="Kikuchi T."/>
        </authorList>
    </citation>
    <scope>NUCLEOTIDE SEQUENCE</scope>
    <source>
        <strain evidence="4">Ka4C1</strain>
    </source>
</reference>
<organism evidence="6 8">
    <name type="scientific">Bursaphelenchus xylophilus</name>
    <name type="common">Pinewood nematode worm</name>
    <name type="synonym">Aphelenchoides xylophilus</name>
    <dbReference type="NCBI Taxonomy" id="6326"/>
    <lineage>
        <taxon>Eukaryota</taxon>
        <taxon>Metazoa</taxon>
        <taxon>Ecdysozoa</taxon>
        <taxon>Nematoda</taxon>
        <taxon>Chromadorea</taxon>
        <taxon>Rhabditida</taxon>
        <taxon>Tylenchina</taxon>
        <taxon>Tylenchomorpha</taxon>
        <taxon>Aphelenchoidea</taxon>
        <taxon>Aphelenchoididae</taxon>
        <taxon>Bursaphelenchus</taxon>
    </lineage>
</organism>
<feature type="domain" description="Peptidase A1" evidence="3">
    <location>
        <begin position="36"/>
        <end position="329"/>
    </location>
</feature>
<sequence length="365" mass="41996">MKFAILFFLSAFLPLILCEFNQTWHYSVFSSEPLFYRIKIGNDNRYVNVHVDTNRFYSLVFGPECFTQDSKCRPYSSDFVYSTYNTGGVRVRPDTTYIDKFNDLAKYEFELYQDSITLGLQTFVLELGVIIDAYFPSAVRYSGFLGLGISEDKTSIVKQLMQDLTYPQITFQEARRYVSKKNESMDVNGYGSIVFGEYDEEYCGNFTFIETIANNKWRFKKDITTSNGTVLKDQVIALAVGQDSQIPQEIYDDEILTKEHADPNDFPSFSFTHDGKEYNLNASDYAWYREDRGLYSAHISSAKPTYGYDFALGSDFLQHYCVALRSDSNFTKLEIGFAENFGRNSGMRYAASTSLLLVLFALYLR</sequence>
<evidence type="ECO:0000313" key="8">
    <source>
        <dbReference type="WBParaSite" id="BXY_0403300.1"/>
    </source>
</evidence>
<evidence type="ECO:0000313" key="6">
    <source>
        <dbReference type="Proteomes" id="UP000095284"/>
    </source>
</evidence>
<reference evidence="8" key="1">
    <citation type="submission" date="2016-11" db="UniProtKB">
        <authorList>
            <consortium name="WormBaseParasite"/>
        </authorList>
    </citation>
    <scope>IDENTIFICATION</scope>
</reference>
<dbReference type="SUPFAM" id="SSF50630">
    <property type="entry name" value="Acid proteases"/>
    <property type="match status" value="1"/>
</dbReference>
<dbReference type="InterPro" id="IPR021109">
    <property type="entry name" value="Peptidase_aspartic_dom_sf"/>
</dbReference>
<dbReference type="EMBL" id="CAJFCV020000005">
    <property type="protein sequence ID" value="CAG9122446.1"/>
    <property type="molecule type" value="Genomic_DNA"/>
</dbReference>
<dbReference type="Pfam" id="PF00026">
    <property type="entry name" value="Asp"/>
    <property type="match status" value="1"/>
</dbReference>
<dbReference type="SMR" id="A0A1I7RTH8"/>
<evidence type="ECO:0000256" key="2">
    <source>
        <dbReference type="SAM" id="SignalP"/>
    </source>
</evidence>
<dbReference type="InterPro" id="IPR001461">
    <property type="entry name" value="Aspartic_peptidase_A1"/>
</dbReference>
<feature type="chain" id="PRO_5035359347" evidence="2">
    <location>
        <begin position="19"/>
        <end position="365"/>
    </location>
</feature>
<proteinExistence type="inferred from homology"/>
<evidence type="ECO:0000259" key="3">
    <source>
        <dbReference type="Pfam" id="PF00026"/>
    </source>
</evidence>
<dbReference type="EMBL" id="CAJFDI010000005">
    <property type="protein sequence ID" value="CAD5231300.1"/>
    <property type="molecule type" value="Genomic_DNA"/>
</dbReference>
<dbReference type="WBParaSite" id="BXY_0403300.1">
    <property type="protein sequence ID" value="BXY_0403300.1"/>
    <property type="gene ID" value="BXY_0403300"/>
</dbReference>
<dbReference type="PANTHER" id="PTHR47966:SF51">
    <property type="entry name" value="BETA-SITE APP-CLEAVING ENZYME, ISOFORM A-RELATED"/>
    <property type="match status" value="1"/>
</dbReference>
<keyword evidence="7" id="KW-1185">Reference proteome</keyword>
<name>A0A1I7RTH8_BURXY</name>